<comment type="caution">
    <text evidence="1">The sequence shown here is derived from an EMBL/GenBank/DDBJ whole genome shotgun (WGS) entry which is preliminary data.</text>
</comment>
<keyword evidence="2" id="KW-1185">Reference proteome</keyword>
<evidence type="ECO:0000313" key="2">
    <source>
        <dbReference type="Proteomes" id="UP000828390"/>
    </source>
</evidence>
<organism evidence="1 2">
    <name type="scientific">Dreissena polymorpha</name>
    <name type="common">Zebra mussel</name>
    <name type="synonym">Mytilus polymorpha</name>
    <dbReference type="NCBI Taxonomy" id="45954"/>
    <lineage>
        <taxon>Eukaryota</taxon>
        <taxon>Metazoa</taxon>
        <taxon>Spiralia</taxon>
        <taxon>Lophotrochozoa</taxon>
        <taxon>Mollusca</taxon>
        <taxon>Bivalvia</taxon>
        <taxon>Autobranchia</taxon>
        <taxon>Heteroconchia</taxon>
        <taxon>Euheterodonta</taxon>
        <taxon>Imparidentia</taxon>
        <taxon>Neoheterodontei</taxon>
        <taxon>Myida</taxon>
        <taxon>Dreissenoidea</taxon>
        <taxon>Dreissenidae</taxon>
        <taxon>Dreissena</taxon>
    </lineage>
</organism>
<reference evidence="1" key="1">
    <citation type="journal article" date="2019" name="bioRxiv">
        <title>The Genome of the Zebra Mussel, Dreissena polymorpha: A Resource for Invasive Species Research.</title>
        <authorList>
            <person name="McCartney M.A."/>
            <person name="Auch B."/>
            <person name="Kono T."/>
            <person name="Mallez S."/>
            <person name="Zhang Y."/>
            <person name="Obille A."/>
            <person name="Becker A."/>
            <person name="Abrahante J.E."/>
            <person name="Garbe J."/>
            <person name="Badalamenti J.P."/>
            <person name="Herman A."/>
            <person name="Mangelson H."/>
            <person name="Liachko I."/>
            <person name="Sullivan S."/>
            <person name="Sone E.D."/>
            <person name="Koren S."/>
            <person name="Silverstein K.A.T."/>
            <person name="Beckman K.B."/>
            <person name="Gohl D.M."/>
        </authorList>
    </citation>
    <scope>NUCLEOTIDE SEQUENCE</scope>
    <source>
        <strain evidence="1">Duluth1</strain>
        <tissue evidence="1">Whole animal</tissue>
    </source>
</reference>
<accession>A0A9D4HN20</accession>
<dbReference type="AlphaFoldDB" id="A0A9D4HN20"/>
<evidence type="ECO:0000313" key="1">
    <source>
        <dbReference type="EMBL" id="KAH3725334.1"/>
    </source>
</evidence>
<proteinExistence type="predicted"/>
<protein>
    <submittedName>
        <fullName evidence="1">Uncharacterized protein</fullName>
    </submittedName>
</protein>
<dbReference type="EMBL" id="JAIWYP010000012">
    <property type="protein sequence ID" value="KAH3725334.1"/>
    <property type="molecule type" value="Genomic_DNA"/>
</dbReference>
<dbReference type="Proteomes" id="UP000828390">
    <property type="component" value="Unassembled WGS sequence"/>
</dbReference>
<reference evidence="1" key="2">
    <citation type="submission" date="2020-11" db="EMBL/GenBank/DDBJ databases">
        <authorList>
            <person name="McCartney M.A."/>
            <person name="Auch B."/>
            <person name="Kono T."/>
            <person name="Mallez S."/>
            <person name="Becker A."/>
            <person name="Gohl D.M."/>
            <person name="Silverstein K.A.T."/>
            <person name="Koren S."/>
            <person name="Bechman K.B."/>
            <person name="Herman A."/>
            <person name="Abrahante J.E."/>
            <person name="Garbe J."/>
        </authorList>
    </citation>
    <scope>NUCLEOTIDE SEQUENCE</scope>
    <source>
        <strain evidence="1">Duluth1</strain>
        <tissue evidence="1">Whole animal</tissue>
    </source>
</reference>
<sequence>MTPCAFNYSRFQTIGNGKGNYDTPDEINDNQKTELNAKKTENISTSEDEIFPGNQRNETTLSENVYNTIINKSDNFDNLLFCNNCKNIAFDQSNEQIEIERSMFRVIPTLNSGPVCEIYALQTDNGGIRMVVMNDIIEGHSVRPYRKRDNEIVKKVITRLIKSNSDIKLSDLSADIPGMKVHVIRAEVFEDVLRKCYGETMKLAYTNFHPPGCCYVILIPTFVGSFIWKSDNMKNKNHSLDDNANISWNAMSVKKN</sequence>
<gene>
    <name evidence="1" type="ORF">DPMN_051168</name>
</gene>
<name>A0A9D4HN20_DREPO</name>